<organism evidence="4">
    <name type="scientific">Ditylum brightwellii</name>
    <dbReference type="NCBI Taxonomy" id="49249"/>
    <lineage>
        <taxon>Eukaryota</taxon>
        <taxon>Sar</taxon>
        <taxon>Stramenopiles</taxon>
        <taxon>Ochrophyta</taxon>
        <taxon>Bacillariophyta</taxon>
        <taxon>Mediophyceae</taxon>
        <taxon>Lithodesmiophycidae</taxon>
        <taxon>Lithodesmiales</taxon>
        <taxon>Lithodesmiaceae</taxon>
        <taxon>Ditylum</taxon>
    </lineage>
</organism>
<sequence>MILEEAPASYLSSSTRQQTGDMAVQYVNADTIEFLFEFTLDEIYVCDINTRLQVEHPIIELFTGVDLVEWQLRIAAGEPLPIINQKDVPCIGHAIEARICAENTRKGFIPALLERFGIILRLYNQTWGVFLYHMVIKQILQK</sequence>
<keyword evidence="2" id="KW-0067">ATP-binding</keyword>
<name>A0A7S4RXF2_9STRA</name>
<dbReference type="PROSITE" id="PS50975">
    <property type="entry name" value="ATP_GRASP"/>
    <property type="match status" value="1"/>
</dbReference>
<dbReference type="SUPFAM" id="SSF56059">
    <property type="entry name" value="Glutathione synthetase ATP-binding domain-like"/>
    <property type="match status" value="1"/>
</dbReference>
<dbReference type="PANTHER" id="PTHR18866">
    <property type="entry name" value="CARBOXYLASE:PYRUVATE/ACETYL-COA/PROPIONYL-COA CARBOXYLASE"/>
    <property type="match status" value="1"/>
</dbReference>
<gene>
    <name evidence="4" type="ORF">DBRI00130_LOCUS25771</name>
</gene>
<proteinExistence type="predicted"/>
<feature type="domain" description="ATP-grasp" evidence="3">
    <location>
        <begin position="37"/>
        <end position="76"/>
    </location>
</feature>
<evidence type="ECO:0000259" key="3">
    <source>
        <dbReference type="PROSITE" id="PS50975"/>
    </source>
</evidence>
<keyword evidence="1" id="KW-0092">Biotin</keyword>
<dbReference type="GO" id="GO:0005524">
    <property type="term" value="F:ATP binding"/>
    <property type="evidence" value="ECO:0007669"/>
    <property type="project" value="UniProtKB-UniRule"/>
</dbReference>
<evidence type="ECO:0000256" key="1">
    <source>
        <dbReference type="ARBA" id="ARBA00023267"/>
    </source>
</evidence>
<dbReference type="AlphaFoldDB" id="A0A7S4RXF2"/>
<dbReference type="GO" id="GO:0004485">
    <property type="term" value="F:methylcrotonoyl-CoA carboxylase activity"/>
    <property type="evidence" value="ECO:0007669"/>
    <property type="project" value="TreeGrafter"/>
</dbReference>
<protein>
    <recommendedName>
        <fullName evidence="3">ATP-grasp domain-containing protein</fullName>
    </recommendedName>
</protein>
<evidence type="ECO:0000313" key="4">
    <source>
        <dbReference type="EMBL" id="CAE4627907.1"/>
    </source>
</evidence>
<dbReference type="GO" id="GO:0005739">
    <property type="term" value="C:mitochondrion"/>
    <property type="evidence" value="ECO:0007669"/>
    <property type="project" value="TreeGrafter"/>
</dbReference>
<accession>A0A7S4RXF2</accession>
<dbReference type="InterPro" id="IPR011761">
    <property type="entry name" value="ATP-grasp"/>
</dbReference>
<dbReference type="Pfam" id="PF02786">
    <property type="entry name" value="CPSase_L_D2"/>
    <property type="match status" value="1"/>
</dbReference>
<keyword evidence="2" id="KW-0547">Nucleotide-binding</keyword>
<dbReference type="EMBL" id="HBNS01032917">
    <property type="protein sequence ID" value="CAE4627907.1"/>
    <property type="molecule type" value="Transcribed_RNA"/>
</dbReference>
<dbReference type="InterPro" id="IPR050856">
    <property type="entry name" value="Biotin_carboxylase_complex"/>
</dbReference>
<dbReference type="InterPro" id="IPR005479">
    <property type="entry name" value="CPAse_ATP-bd"/>
</dbReference>
<reference evidence="4" key="1">
    <citation type="submission" date="2021-01" db="EMBL/GenBank/DDBJ databases">
        <authorList>
            <person name="Corre E."/>
            <person name="Pelletier E."/>
            <person name="Niang G."/>
            <person name="Scheremetjew M."/>
            <person name="Finn R."/>
            <person name="Kale V."/>
            <person name="Holt S."/>
            <person name="Cochrane G."/>
            <person name="Meng A."/>
            <person name="Brown T."/>
            <person name="Cohen L."/>
        </authorList>
    </citation>
    <scope>NUCLEOTIDE SEQUENCE</scope>
    <source>
        <strain evidence="4">GSO104</strain>
    </source>
</reference>
<evidence type="ECO:0000256" key="2">
    <source>
        <dbReference type="PROSITE-ProRule" id="PRU00409"/>
    </source>
</evidence>
<dbReference type="Gene3D" id="3.30.470.20">
    <property type="entry name" value="ATP-grasp fold, B domain"/>
    <property type="match status" value="1"/>
</dbReference>
<dbReference type="GO" id="GO:0046872">
    <property type="term" value="F:metal ion binding"/>
    <property type="evidence" value="ECO:0007669"/>
    <property type="project" value="InterPro"/>
</dbReference>
<dbReference type="PANTHER" id="PTHR18866:SF33">
    <property type="entry name" value="METHYLCROTONOYL-COA CARBOXYLASE SUBUNIT ALPHA, MITOCHONDRIAL-RELATED"/>
    <property type="match status" value="1"/>
</dbReference>